<feature type="coiled-coil region" evidence="1">
    <location>
        <begin position="621"/>
        <end position="679"/>
    </location>
</feature>
<feature type="coiled-coil region" evidence="1">
    <location>
        <begin position="855"/>
        <end position="882"/>
    </location>
</feature>
<gene>
    <name evidence="4" type="ORF">J2T57_001542</name>
</gene>
<feature type="compositionally biased region" description="Basic and acidic residues" evidence="2">
    <location>
        <begin position="537"/>
        <end position="550"/>
    </location>
</feature>
<name>A0AAE3G261_9GAMM</name>
<evidence type="ECO:0000256" key="3">
    <source>
        <dbReference type="SAM" id="Phobius"/>
    </source>
</evidence>
<evidence type="ECO:0000256" key="2">
    <source>
        <dbReference type="SAM" id="MobiDB-lite"/>
    </source>
</evidence>
<keyword evidence="3" id="KW-1133">Transmembrane helix</keyword>
<dbReference type="RefSeq" id="WP_253476420.1">
    <property type="nucleotide sequence ID" value="NZ_JALJXV010000003.1"/>
</dbReference>
<dbReference type="InterPro" id="IPR027417">
    <property type="entry name" value="P-loop_NTPase"/>
</dbReference>
<dbReference type="SUPFAM" id="SSF52540">
    <property type="entry name" value="P-loop containing nucleoside triphosphate hydrolases"/>
    <property type="match status" value="1"/>
</dbReference>
<comment type="caution">
    <text evidence="4">The sequence shown here is derived from an EMBL/GenBank/DDBJ whole genome shotgun (WGS) entry which is preliminary data.</text>
</comment>
<evidence type="ECO:0000313" key="5">
    <source>
        <dbReference type="Proteomes" id="UP001205843"/>
    </source>
</evidence>
<dbReference type="Pfam" id="PF12128">
    <property type="entry name" value="DUF3584"/>
    <property type="match status" value="1"/>
</dbReference>
<dbReference type="EMBL" id="JALJXV010000003">
    <property type="protein sequence ID" value="MCP1674440.1"/>
    <property type="molecule type" value="Genomic_DNA"/>
</dbReference>
<protein>
    <recommendedName>
        <fullName evidence="6">ATP-binding protein</fullName>
    </recommendedName>
</protein>
<keyword evidence="3" id="KW-0472">Membrane</keyword>
<feature type="region of interest" description="Disordered" evidence="2">
    <location>
        <begin position="511"/>
        <end position="550"/>
    </location>
</feature>
<evidence type="ECO:0000313" key="4">
    <source>
        <dbReference type="EMBL" id="MCP1674440.1"/>
    </source>
</evidence>
<proteinExistence type="predicted"/>
<organism evidence="4 5">
    <name type="scientific">Natronocella acetinitrilica</name>
    <dbReference type="NCBI Taxonomy" id="414046"/>
    <lineage>
        <taxon>Bacteria</taxon>
        <taxon>Pseudomonadati</taxon>
        <taxon>Pseudomonadota</taxon>
        <taxon>Gammaproteobacteria</taxon>
        <taxon>Chromatiales</taxon>
        <taxon>Ectothiorhodospiraceae</taxon>
        <taxon>Natronocella</taxon>
    </lineage>
</organism>
<evidence type="ECO:0000256" key="1">
    <source>
        <dbReference type="SAM" id="Coils"/>
    </source>
</evidence>
<reference evidence="4" key="1">
    <citation type="submission" date="2022-03" db="EMBL/GenBank/DDBJ databases">
        <title>Genomic Encyclopedia of Type Strains, Phase III (KMG-III): the genomes of soil and plant-associated and newly described type strains.</title>
        <authorList>
            <person name="Whitman W."/>
        </authorList>
    </citation>
    <scope>NUCLEOTIDE SEQUENCE</scope>
    <source>
        <strain evidence="4">ANL 6-2</strain>
    </source>
</reference>
<keyword evidence="1" id="KW-0175">Coiled coil</keyword>
<dbReference type="Proteomes" id="UP001205843">
    <property type="component" value="Unassembled WGS sequence"/>
</dbReference>
<keyword evidence="3" id="KW-0812">Transmembrane</keyword>
<keyword evidence="5" id="KW-1185">Reference proteome</keyword>
<feature type="compositionally biased region" description="Basic and acidic residues" evidence="2">
    <location>
        <begin position="515"/>
        <end position="529"/>
    </location>
</feature>
<accession>A0AAE3G261</accession>
<feature type="coiled-coil region" evidence="1">
    <location>
        <begin position="407"/>
        <end position="485"/>
    </location>
</feature>
<dbReference type="InterPro" id="IPR021979">
    <property type="entry name" value="DUF3584"/>
</dbReference>
<sequence>MHDDNAAGEMSAATNPLGICRVVLLDSYLPRTASELTIDGHLSITGRNSTGKTSLLRLLPLFFGAEPRRLVRPGREGGLLSFAHYYLPRAGSAIVFGYRTQRGEQMAVFIPNPRQEGLRALLIAGAYDPALFIAPDDSFLPSEELAARARAEGRLVEPCTSYTAYRNLVFGSARERGRTEAARQFNVLHGTGALSGQSLGNIHTILTATLHNHIDERLLRRLLFEQAASANPAHSEDALSRINLDPELLRRWVGNHAGLTTLLSLRESARTTLESADALRTAAQDVAIHRAAAERRLAQSGEQLARAEKTITTQIALIGEIDGKYQLAQKAHEQARGAANDNKSAAESRIRGFRLSEQRLVERGIEDARAIAPSLADRRQAEEAAGNRLQLLKSENADIETALRAQCDAAQAHCAEQQRALRDEREQADAKAQQRRVALRERDRAALAALRERQREARSALAERLERANGQRADARANVRVADADAALIEAHQAMLSQQVALGRDIQEAQSRVNDAGRSHREAVERHQAEQAAQDARLAERRRKEEARNDLTEQLERRGTLLHFVREHAPQAEAQMSAVLSQGTALLLSETLSPARASSIESSLYGIEIDLSRLAPASSVDADLREALEQVTQRLEALRGELESGERAIADAERAARALAKAKSEADLALSRLRSQERALGDAERAKREEIEGSREAAVRAAKEAHAAADEAWQRADADLKEMIEAQRLEEETLVGDHDADGVALEAEISKALSVLSARAGALERARDEQVAAAEAAADKKRSERGVDERILLDAAEAVRLATAARKEAQEAKLLVEEWDMLQKQIDEERPGLEDTVQRLAAEIQALDRDWRAAAESLAERKSAAERMLQQARQEKESAEAAIGPLETLLAMPVTLEVDEVPEVQSVSLRAGLPIADLIASARRAGQAVAEGSQALRKHLAGFQRNFTRTQSAFLREFAASEGYADHAGSSEAAELLQAAGSIERLFGAADEIDPGARHLPDGSHGAKLEAIVAEFLVHQFELDGFVEGLEAVSREVRRQAATIQSAYRRLLSAIESVDAVEIEAAFDLSAIDGYHAAKRMSTALRAYAEERDRAGDTLLLPSEQLVTCTEALANYLAGHAHRRRNELWEAVQLAFTVTRMGGRERKHCRHGDTLVAAFSSGIGMLVAVTVLVGFLENQRRDAPIAVPWMLDELLALDEENIRQLLAAMEQERIYLMTTSPDVPAEVDPCFRRRYVLQSENARGERLAAPIFIESAPRAQAGDPFDVLDAGDTEALAVDGAHQEGSHHA</sequence>
<feature type="transmembrane region" description="Helical" evidence="3">
    <location>
        <begin position="1155"/>
        <end position="1176"/>
    </location>
</feature>
<evidence type="ECO:0008006" key="6">
    <source>
        <dbReference type="Google" id="ProtNLM"/>
    </source>
</evidence>